<keyword evidence="2" id="KW-1185">Reference proteome</keyword>
<name>A0A418YUW1_9SPHN</name>
<dbReference type="EMBL" id="QVRA01000005">
    <property type="protein sequence ID" value="RJG55926.1"/>
    <property type="molecule type" value="Genomic_DNA"/>
</dbReference>
<dbReference type="RefSeq" id="WP_119745058.1">
    <property type="nucleotide sequence ID" value="NZ_QVRA01000005.1"/>
</dbReference>
<dbReference type="AlphaFoldDB" id="A0A418YUW1"/>
<proteinExistence type="predicted"/>
<protein>
    <submittedName>
        <fullName evidence="1">Uncharacterized protein</fullName>
    </submittedName>
</protein>
<accession>A0A418YUW1</accession>
<gene>
    <name evidence="1" type="ORF">D0Z70_07805</name>
</gene>
<comment type="caution">
    <text evidence="1">The sequence shown here is derived from an EMBL/GenBank/DDBJ whole genome shotgun (WGS) entry which is preliminary data.</text>
</comment>
<sequence length="90" mass="9766">MANQLFTIMCEFDGGTYLSQVHAPDEQQALIAWSEVVARERPMGDDALLIAYTAAAGKDDLTAVAGLSGVWCWSGMVENRLILSNFVRSA</sequence>
<organism evidence="1 2">
    <name type="scientific">Sphingobium terrigena</name>
    <dbReference type="NCBI Taxonomy" id="2304063"/>
    <lineage>
        <taxon>Bacteria</taxon>
        <taxon>Pseudomonadati</taxon>
        <taxon>Pseudomonadota</taxon>
        <taxon>Alphaproteobacteria</taxon>
        <taxon>Sphingomonadales</taxon>
        <taxon>Sphingomonadaceae</taxon>
        <taxon>Sphingobium</taxon>
    </lineage>
</organism>
<evidence type="ECO:0000313" key="1">
    <source>
        <dbReference type="EMBL" id="RJG55926.1"/>
    </source>
</evidence>
<dbReference type="Proteomes" id="UP000283469">
    <property type="component" value="Unassembled WGS sequence"/>
</dbReference>
<dbReference type="OrthoDB" id="7596925at2"/>
<evidence type="ECO:0000313" key="2">
    <source>
        <dbReference type="Proteomes" id="UP000283469"/>
    </source>
</evidence>
<reference evidence="1 2" key="1">
    <citation type="submission" date="2018-08" db="EMBL/GenBank/DDBJ databases">
        <title>Sphingobium sp. EO9.</title>
        <authorList>
            <person name="Park Y."/>
            <person name="Kim K.H."/>
            <person name="Jeon C.O."/>
        </authorList>
    </citation>
    <scope>NUCLEOTIDE SEQUENCE [LARGE SCALE GENOMIC DNA]</scope>
    <source>
        <strain evidence="1 2">EO9</strain>
    </source>
</reference>